<evidence type="ECO:0000256" key="2">
    <source>
        <dbReference type="ARBA" id="ARBA00023268"/>
    </source>
</evidence>
<dbReference type="PROSITE" id="PS52019">
    <property type="entry name" value="PKS_MFAS_DH"/>
    <property type="match status" value="1"/>
</dbReference>
<comment type="caution">
    <text evidence="3">Lacks conserved residue(s) required for the propagation of feature annotation.</text>
</comment>
<protein>
    <recommendedName>
        <fullName evidence="5">PKS/mFAS DH domain-containing protein</fullName>
    </recommendedName>
</protein>
<dbReference type="SUPFAM" id="SSF51735">
    <property type="entry name" value="NAD(P)-binding Rossmann-fold domains"/>
    <property type="match status" value="2"/>
</dbReference>
<dbReference type="EMBL" id="BLWD01000001">
    <property type="protein sequence ID" value="GFN06563.1"/>
    <property type="molecule type" value="Genomic_DNA"/>
</dbReference>
<dbReference type="Pfam" id="PF08659">
    <property type="entry name" value="KR"/>
    <property type="match status" value="1"/>
</dbReference>
<dbReference type="Pfam" id="PF21089">
    <property type="entry name" value="PKS_DH_N"/>
    <property type="match status" value="1"/>
</dbReference>
<feature type="region of interest" description="N-terminal hotdog fold" evidence="3">
    <location>
        <begin position="1"/>
        <end position="89"/>
    </location>
</feature>
<sequence length="512" mass="52696">MLVPATAFVELALAAGERVGIDRVGDLTLEAPLLLPADAAVRVQVAVGPPAADGSRPFGVHARPGHAAADDEPWVRHVSGVLGGPGVSGGPGEELRQWPPAGAVAEPLEGVYDRLADLGYAYGPAFRGLTKLWRSGDDLFAEVRLPAEQHAHADRFGVHPALLDAVLHPLVLHAADAAGDGAVRLPFAWTGAQLYATGATELRVHIAPVGPDTFALTLADATGAAVAAVESLVLRAVPRSGLAGAAQGGGEHLYAVEWTALPASAPTGAASVLEVRDGVLPDPGALDGVDALVLHTPAPGGADDGPVRAAHHTAAHVLDVVQRFLADERYADVRLAVVTRGAVAVRDGEEITGLADAPVWGLVRAVQAEHPGRLVLADVDGSDDLSALTTDEPQFAVREGRLLAPRLVRATVSTPAPADGPLTAPSALDPDGTVLITGGTGGLGALFARHLVTRHGVRHLLLASRSGERAAGVPALRSASKSSAPRSRSPRATWPTATRSPHCWAPYRQSIR</sequence>
<name>A0A7J0CVV0_STRMI</name>
<dbReference type="SMART" id="SM00826">
    <property type="entry name" value="PKS_DH"/>
    <property type="match status" value="1"/>
</dbReference>
<dbReference type="Gene3D" id="3.40.50.720">
    <property type="entry name" value="NAD(P)-binding Rossmann-like Domain"/>
    <property type="match status" value="1"/>
</dbReference>
<proteinExistence type="predicted"/>
<organism evidence="6 7">
    <name type="scientific">Streptomyces microflavus</name>
    <name type="common">Streptomyces lipmanii</name>
    <dbReference type="NCBI Taxonomy" id="1919"/>
    <lineage>
        <taxon>Bacteria</taxon>
        <taxon>Bacillati</taxon>
        <taxon>Actinomycetota</taxon>
        <taxon>Actinomycetes</taxon>
        <taxon>Kitasatosporales</taxon>
        <taxon>Streptomycetaceae</taxon>
        <taxon>Streptomyces</taxon>
    </lineage>
</organism>
<dbReference type="InterPro" id="IPR013968">
    <property type="entry name" value="PKS_KR"/>
</dbReference>
<evidence type="ECO:0000259" key="5">
    <source>
        <dbReference type="PROSITE" id="PS52019"/>
    </source>
</evidence>
<dbReference type="Gene3D" id="3.40.50.11460">
    <property type="match status" value="1"/>
</dbReference>
<dbReference type="InterPro" id="IPR020807">
    <property type="entry name" value="PKS_DH"/>
</dbReference>
<dbReference type="AlphaFoldDB" id="A0A7J0CVV0"/>
<evidence type="ECO:0000256" key="3">
    <source>
        <dbReference type="PROSITE-ProRule" id="PRU01363"/>
    </source>
</evidence>
<accession>A0A7J0CVV0</accession>
<dbReference type="InterPro" id="IPR050091">
    <property type="entry name" value="PKS_NRPS_Biosynth_Enz"/>
</dbReference>
<reference evidence="6 7" key="1">
    <citation type="submission" date="2020-05" db="EMBL/GenBank/DDBJ databases">
        <title>Whole genome shotgun sequence of Streptomyces microflavus NBRC 13062.</title>
        <authorList>
            <person name="Komaki H."/>
            <person name="Tamura T."/>
        </authorList>
    </citation>
    <scope>NUCLEOTIDE SEQUENCE [LARGE SCALE GENOMIC DNA]</scope>
    <source>
        <strain evidence="6 7">NBRC 13062</strain>
    </source>
</reference>
<feature type="region of interest" description="Disordered" evidence="4">
    <location>
        <begin position="471"/>
        <end position="500"/>
    </location>
</feature>
<dbReference type="Pfam" id="PF14765">
    <property type="entry name" value="PS-DH"/>
    <property type="match status" value="1"/>
</dbReference>
<keyword evidence="1" id="KW-0808">Transferase</keyword>
<dbReference type="InterPro" id="IPR049552">
    <property type="entry name" value="PKS_DH_N"/>
</dbReference>
<dbReference type="Gene3D" id="3.10.129.110">
    <property type="entry name" value="Polyketide synthase dehydratase"/>
    <property type="match status" value="1"/>
</dbReference>
<feature type="domain" description="PKS/mFAS DH" evidence="5">
    <location>
        <begin position="1"/>
        <end position="243"/>
    </location>
</feature>
<dbReference type="Pfam" id="PF22953">
    <property type="entry name" value="SpnB_Rossmann"/>
    <property type="match status" value="1"/>
</dbReference>
<evidence type="ECO:0000313" key="6">
    <source>
        <dbReference type="EMBL" id="GFN06563.1"/>
    </source>
</evidence>
<dbReference type="InterPro" id="IPR055123">
    <property type="entry name" value="SpnB-like_Rossmann"/>
</dbReference>
<dbReference type="InterPro" id="IPR049551">
    <property type="entry name" value="PKS_DH_C"/>
</dbReference>
<dbReference type="InterPro" id="IPR042104">
    <property type="entry name" value="PKS_dehydratase_sf"/>
</dbReference>
<evidence type="ECO:0000313" key="7">
    <source>
        <dbReference type="Proteomes" id="UP000498740"/>
    </source>
</evidence>
<dbReference type="PANTHER" id="PTHR43775">
    <property type="entry name" value="FATTY ACID SYNTHASE"/>
    <property type="match status" value="1"/>
</dbReference>
<dbReference type="Proteomes" id="UP000498740">
    <property type="component" value="Unassembled WGS sequence"/>
</dbReference>
<dbReference type="GO" id="GO:0004312">
    <property type="term" value="F:fatty acid synthase activity"/>
    <property type="evidence" value="ECO:0007669"/>
    <property type="project" value="TreeGrafter"/>
</dbReference>
<dbReference type="GO" id="GO:0006633">
    <property type="term" value="P:fatty acid biosynthetic process"/>
    <property type="evidence" value="ECO:0007669"/>
    <property type="project" value="TreeGrafter"/>
</dbReference>
<dbReference type="InterPro" id="IPR049900">
    <property type="entry name" value="PKS_mFAS_DH"/>
</dbReference>
<feature type="compositionally biased region" description="Low complexity" evidence="4">
    <location>
        <begin position="474"/>
        <end position="492"/>
    </location>
</feature>
<evidence type="ECO:0000256" key="4">
    <source>
        <dbReference type="SAM" id="MobiDB-lite"/>
    </source>
</evidence>
<comment type="caution">
    <text evidence="6">The sequence shown here is derived from an EMBL/GenBank/DDBJ whole genome shotgun (WGS) entry which is preliminary data.</text>
</comment>
<dbReference type="InterPro" id="IPR036291">
    <property type="entry name" value="NAD(P)-bd_dom_sf"/>
</dbReference>
<evidence type="ECO:0000256" key="1">
    <source>
        <dbReference type="ARBA" id="ARBA00022679"/>
    </source>
</evidence>
<dbReference type="PANTHER" id="PTHR43775:SF51">
    <property type="entry name" value="INACTIVE PHENOLPHTHIOCEROL SYNTHESIS POLYKETIDE SYNTHASE TYPE I PKS1-RELATED"/>
    <property type="match status" value="1"/>
</dbReference>
<feature type="region of interest" description="C-terminal hotdog fold" evidence="3">
    <location>
        <begin position="103"/>
        <end position="243"/>
    </location>
</feature>
<gene>
    <name evidence="6" type="ORF">Smic_51190</name>
</gene>
<keyword evidence="2" id="KW-0511">Multifunctional enzyme</keyword>